<proteinExistence type="predicted"/>
<keyword evidence="2" id="KW-1185">Reference proteome</keyword>
<reference evidence="1" key="1">
    <citation type="journal article" date="2025" name="Int. J. Syst. Evol. Microbiol.">
        <title>Streptomyces citrinus sp. nov., with yellow diffusible pigment.</title>
        <authorList>
            <person name="He Y."/>
            <person name="Yang E."/>
            <person name="Xu J."/>
            <person name="Sun Y."/>
            <person name="Sun L."/>
        </authorList>
    </citation>
    <scope>NUCLEOTIDE SEQUENCE</scope>
    <source>
        <strain evidence="1">Q6</strain>
    </source>
</reference>
<sequence length="313" mass="34459">MTSTEAPARPTPPRTGARTVRPSGPPRRPHRSRTNLTLGESRTARVLALAVLAVAALVWLLPMAWAVLTAFKSEQDASNPLRWVWPEHGFTLQGFRSVWERGDLPLWMLNSLLISAAVTVITVLVSAMAGYAFSRTVFAGRRGLFALTIAAVLVPPQILIVPWFQQMLTLHLLDTYWAVILPQTVAPVMVFILKKHFDSLPRELEEAARIDGAGHWRIFWSVLLPLSRPMLAAVAIFVFIGAWNNFLWPFVSTSDPALMTLPVGITSVKDAYGVQYAQTMSSAVLAALPLVVVFVFFQRHIVKSVATTGLGGQ</sequence>
<protein>
    <submittedName>
        <fullName evidence="1">Carbohydrate ABC transporter permease</fullName>
    </submittedName>
</protein>
<organism evidence="1 2">
    <name type="scientific">Streptomyces citrinus</name>
    <dbReference type="NCBI Taxonomy" id="3118173"/>
    <lineage>
        <taxon>Bacteria</taxon>
        <taxon>Bacillati</taxon>
        <taxon>Actinomycetota</taxon>
        <taxon>Actinomycetes</taxon>
        <taxon>Kitasatosporales</taxon>
        <taxon>Streptomycetaceae</taxon>
        <taxon>Streptomyces</taxon>
    </lineage>
</organism>
<dbReference type="Proteomes" id="UP001432251">
    <property type="component" value="Chromosome"/>
</dbReference>
<evidence type="ECO:0000313" key="2">
    <source>
        <dbReference type="Proteomes" id="UP001432251"/>
    </source>
</evidence>
<gene>
    <name evidence="1" type="ORF">V2W30_36150</name>
</gene>
<accession>A0ACD5ALT7</accession>
<name>A0ACD5ALT7_9ACTN</name>
<dbReference type="EMBL" id="CP146022">
    <property type="protein sequence ID" value="WWQ68232.1"/>
    <property type="molecule type" value="Genomic_DNA"/>
</dbReference>
<evidence type="ECO:0000313" key="1">
    <source>
        <dbReference type="EMBL" id="WWQ68232.1"/>
    </source>
</evidence>